<proteinExistence type="predicted"/>
<dbReference type="OrthoDB" id="6436398at2759"/>
<evidence type="ECO:0000313" key="3">
    <source>
        <dbReference type="Proteomes" id="UP000886998"/>
    </source>
</evidence>
<dbReference type="AlphaFoldDB" id="A0A8X7CH58"/>
<protein>
    <recommendedName>
        <fullName evidence="4">SWIM-type domain-containing protein</fullName>
    </recommendedName>
</protein>
<name>A0A8X7CH58_9ARAC</name>
<evidence type="ECO:0000256" key="1">
    <source>
        <dbReference type="SAM" id="SignalP"/>
    </source>
</evidence>
<feature type="signal peptide" evidence="1">
    <location>
        <begin position="1"/>
        <end position="20"/>
    </location>
</feature>
<keyword evidence="1" id="KW-0732">Signal</keyword>
<evidence type="ECO:0000313" key="2">
    <source>
        <dbReference type="EMBL" id="GFY64507.1"/>
    </source>
</evidence>
<feature type="chain" id="PRO_5036465305" description="SWIM-type domain-containing protein" evidence="1">
    <location>
        <begin position="21"/>
        <end position="103"/>
    </location>
</feature>
<dbReference type="Proteomes" id="UP000886998">
    <property type="component" value="Unassembled WGS sequence"/>
</dbReference>
<sequence length="103" mass="11802">MKKRVVYKPSFLIRTTLVSATCTCPAGGTPAFCKRVFALLHAINDYITKKLYEAPMERFQTWHQPKPVKMVPQTAEEVFMLEPALVENEIGFDFPPNLCYPCF</sequence>
<dbReference type="EMBL" id="BMAV01015272">
    <property type="protein sequence ID" value="GFY64507.1"/>
    <property type="molecule type" value="Genomic_DNA"/>
</dbReference>
<comment type="caution">
    <text evidence="2">The sequence shown here is derived from an EMBL/GenBank/DDBJ whole genome shotgun (WGS) entry which is preliminary data.</text>
</comment>
<evidence type="ECO:0008006" key="4">
    <source>
        <dbReference type="Google" id="ProtNLM"/>
    </source>
</evidence>
<gene>
    <name evidence="2" type="ORF">TNIN_234821</name>
</gene>
<reference evidence="2" key="1">
    <citation type="submission" date="2020-08" db="EMBL/GenBank/DDBJ databases">
        <title>Multicomponent nature underlies the extraordinary mechanical properties of spider dragline silk.</title>
        <authorList>
            <person name="Kono N."/>
            <person name="Nakamura H."/>
            <person name="Mori M."/>
            <person name="Yoshida Y."/>
            <person name="Ohtoshi R."/>
            <person name="Malay A.D."/>
            <person name="Moran D.A.P."/>
            <person name="Tomita M."/>
            <person name="Numata K."/>
            <person name="Arakawa K."/>
        </authorList>
    </citation>
    <scope>NUCLEOTIDE SEQUENCE</scope>
</reference>
<keyword evidence="3" id="KW-1185">Reference proteome</keyword>
<organism evidence="2 3">
    <name type="scientific">Trichonephila inaurata madagascariensis</name>
    <dbReference type="NCBI Taxonomy" id="2747483"/>
    <lineage>
        <taxon>Eukaryota</taxon>
        <taxon>Metazoa</taxon>
        <taxon>Ecdysozoa</taxon>
        <taxon>Arthropoda</taxon>
        <taxon>Chelicerata</taxon>
        <taxon>Arachnida</taxon>
        <taxon>Araneae</taxon>
        <taxon>Araneomorphae</taxon>
        <taxon>Entelegynae</taxon>
        <taxon>Araneoidea</taxon>
        <taxon>Nephilidae</taxon>
        <taxon>Trichonephila</taxon>
        <taxon>Trichonephila inaurata</taxon>
    </lineage>
</organism>
<accession>A0A8X7CH58</accession>